<keyword evidence="1" id="KW-0732">Signal</keyword>
<dbReference type="GO" id="GO:0004553">
    <property type="term" value="F:hydrolase activity, hydrolyzing O-glycosyl compounds"/>
    <property type="evidence" value="ECO:0007669"/>
    <property type="project" value="InterPro"/>
</dbReference>
<gene>
    <name evidence="2" type="ORF">NCTC13533_01404</name>
</gene>
<sequence>MKLNCIKITVIIASLSSGFIPAQAQKPLYKDPKQPIEVRVQDLLKRMTPEEKFWQCL</sequence>
<dbReference type="InterPro" id="IPR036962">
    <property type="entry name" value="Glyco_hydro_3_N_sf"/>
</dbReference>
<dbReference type="GO" id="GO:0005975">
    <property type="term" value="P:carbohydrate metabolic process"/>
    <property type="evidence" value="ECO:0007669"/>
    <property type="project" value="InterPro"/>
</dbReference>
<dbReference type="Gene3D" id="3.20.20.300">
    <property type="entry name" value="Glycoside hydrolase, family 3, N-terminal domain"/>
    <property type="match status" value="1"/>
</dbReference>
<dbReference type="RefSeq" id="WP_228425945.1">
    <property type="nucleotide sequence ID" value="NZ_UFVQ01000003.1"/>
</dbReference>
<evidence type="ECO:0000313" key="3">
    <source>
        <dbReference type="Proteomes" id="UP000255224"/>
    </source>
</evidence>
<evidence type="ECO:0008006" key="4">
    <source>
        <dbReference type="Google" id="ProtNLM"/>
    </source>
</evidence>
<protein>
    <recommendedName>
        <fullName evidence="4">Beta-glucosidase</fullName>
    </recommendedName>
</protein>
<evidence type="ECO:0000313" key="2">
    <source>
        <dbReference type="EMBL" id="STC94180.1"/>
    </source>
</evidence>
<dbReference type="AlphaFoldDB" id="A0A376DRL7"/>
<feature type="chain" id="PRO_5016623057" description="Beta-glucosidase" evidence="1">
    <location>
        <begin position="25"/>
        <end position="57"/>
    </location>
</feature>
<dbReference type="EMBL" id="UFVQ01000003">
    <property type="protein sequence ID" value="STC94180.1"/>
    <property type="molecule type" value="Genomic_DNA"/>
</dbReference>
<reference evidence="2 3" key="1">
    <citation type="submission" date="2018-06" db="EMBL/GenBank/DDBJ databases">
        <authorList>
            <consortium name="Pathogen Informatics"/>
            <person name="Doyle S."/>
        </authorList>
    </citation>
    <scope>NUCLEOTIDE SEQUENCE [LARGE SCALE GENOMIC DNA]</scope>
    <source>
        <strain evidence="2 3">NCTC13533</strain>
    </source>
</reference>
<accession>A0A376DRL7</accession>
<evidence type="ECO:0000256" key="1">
    <source>
        <dbReference type="SAM" id="SignalP"/>
    </source>
</evidence>
<feature type="signal peptide" evidence="1">
    <location>
        <begin position="1"/>
        <end position="24"/>
    </location>
</feature>
<name>A0A376DRL7_CHRCU</name>
<proteinExistence type="predicted"/>
<organism evidence="2 3">
    <name type="scientific">Chryseobacterium carnipullorum</name>
    <dbReference type="NCBI Taxonomy" id="1124835"/>
    <lineage>
        <taxon>Bacteria</taxon>
        <taxon>Pseudomonadati</taxon>
        <taxon>Bacteroidota</taxon>
        <taxon>Flavobacteriia</taxon>
        <taxon>Flavobacteriales</taxon>
        <taxon>Weeksellaceae</taxon>
        <taxon>Chryseobacterium group</taxon>
        <taxon>Chryseobacterium</taxon>
    </lineage>
</organism>
<dbReference type="Proteomes" id="UP000255224">
    <property type="component" value="Unassembled WGS sequence"/>
</dbReference>